<reference evidence="3 4" key="1">
    <citation type="journal article" date="2015" name="Genome Announc.">
        <title>Complete Genome Sequence of 'Candidatus Liberibacter africanus,' a Bacterium Associated with Citrus Huanglongbing.</title>
        <authorList>
            <person name="Lin H."/>
            <person name="Pietersen G."/>
            <person name="Han C."/>
            <person name="Read D.A."/>
            <person name="Lou B."/>
            <person name="Gupta G."/>
            <person name="Civerolo E.L."/>
        </authorList>
    </citation>
    <scope>NUCLEOTIDE SEQUENCE [LARGE SCALE GENOMIC DNA]</scope>
    <source>
        <strain evidence="3 4">PTSAPSY</strain>
    </source>
</reference>
<keyword evidence="2" id="KW-1133">Transmembrane helix</keyword>
<sequence>MDSPENSKPKNSKPSARKPKTKISAENELQYIKNDLRDIKIDIREFRADIYNELHEASSVYTLLKNGNARTFSSVKMLRDLIEENIEYNNKKLEEINKHIQKNQFILLIYMPIIIAINILILAKYLI</sequence>
<feature type="transmembrane region" description="Helical" evidence="2">
    <location>
        <begin position="105"/>
        <end position="126"/>
    </location>
</feature>
<dbReference type="EMBL" id="CP004021">
    <property type="protein sequence ID" value="AKK19800.1"/>
    <property type="molecule type" value="Genomic_DNA"/>
</dbReference>
<dbReference type="PATRIC" id="fig|1277257.4.peg.182"/>
<dbReference type="RefSeq" id="WP_047263880.1">
    <property type="nucleotide sequence ID" value="NZ_CP004021.1"/>
</dbReference>
<protein>
    <submittedName>
        <fullName evidence="3">Uncharacterized protein</fullName>
    </submittedName>
</protein>
<evidence type="ECO:0000256" key="1">
    <source>
        <dbReference type="SAM" id="MobiDB-lite"/>
    </source>
</evidence>
<keyword evidence="4" id="KW-1185">Reference proteome</keyword>
<proteinExistence type="predicted"/>
<keyword evidence="2" id="KW-0472">Membrane</keyword>
<keyword evidence="2" id="KW-0812">Transmembrane</keyword>
<gene>
    <name evidence="3" type="ORF">G293_00810</name>
</gene>
<organism evidence="3 4">
    <name type="scientific">Candidatus Liberibacter africanus PTSAPSY</name>
    <dbReference type="NCBI Taxonomy" id="1277257"/>
    <lineage>
        <taxon>Bacteria</taxon>
        <taxon>Pseudomonadati</taxon>
        <taxon>Pseudomonadota</taxon>
        <taxon>Alphaproteobacteria</taxon>
        <taxon>Hyphomicrobiales</taxon>
        <taxon>Rhizobiaceae</taxon>
        <taxon>Liberibacter</taxon>
    </lineage>
</organism>
<evidence type="ECO:0000313" key="4">
    <source>
        <dbReference type="Proteomes" id="UP000035503"/>
    </source>
</evidence>
<evidence type="ECO:0000256" key="2">
    <source>
        <dbReference type="SAM" id="Phobius"/>
    </source>
</evidence>
<evidence type="ECO:0000313" key="3">
    <source>
        <dbReference type="EMBL" id="AKK19800.1"/>
    </source>
</evidence>
<feature type="region of interest" description="Disordered" evidence="1">
    <location>
        <begin position="1"/>
        <end position="23"/>
    </location>
</feature>
<dbReference type="AlphaFoldDB" id="A0A0G3I3F6"/>
<dbReference type="Proteomes" id="UP000035503">
    <property type="component" value="Chromosome"/>
</dbReference>
<dbReference type="KEGG" id="lau:G293_00810"/>
<accession>A0A0G3I3F6</accession>
<name>A0A0G3I3F6_LIBAF</name>